<accession>A0A9D1MSH5</accession>
<organism evidence="8 9">
    <name type="scientific">Candidatus Enterousia avicola</name>
    <dbReference type="NCBI Taxonomy" id="2840787"/>
    <lineage>
        <taxon>Bacteria</taxon>
        <taxon>Pseudomonadati</taxon>
        <taxon>Pseudomonadota</taxon>
        <taxon>Alphaproteobacteria</taxon>
        <taxon>Candidatus Enterousia</taxon>
    </lineage>
</organism>
<dbReference type="EMBL" id="DVNO01000021">
    <property type="protein sequence ID" value="HIU65505.1"/>
    <property type="molecule type" value="Genomic_DNA"/>
</dbReference>
<comment type="similarity">
    <text evidence="1">Belongs to the 'phage' integrase family.</text>
</comment>
<dbReference type="PROSITE" id="PS51898">
    <property type="entry name" value="TYR_RECOMBINASE"/>
    <property type="match status" value="1"/>
</dbReference>
<feature type="domain" description="Tyr recombinase" evidence="6">
    <location>
        <begin position="169"/>
        <end position="341"/>
    </location>
</feature>
<reference evidence="8" key="1">
    <citation type="submission" date="2020-10" db="EMBL/GenBank/DDBJ databases">
        <authorList>
            <person name="Gilroy R."/>
        </authorList>
    </citation>
    <scope>NUCLEOTIDE SEQUENCE</scope>
    <source>
        <strain evidence="8">CHK136-897</strain>
    </source>
</reference>
<dbReference type="InterPro" id="IPR013762">
    <property type="entry name" value="Integrase-like_cat_sf"/>
</dbReference>
<feature type="domain" description="Core-binding (CB)" evidence="7">
    <location>
        <begin position="62"/>
        <end position="147"/>
    </location>
</feature>
<dbReference type="PANTHER" id="PTHR30349">
    <property type="entry name" value="PHAGE INTEGRASE-RELATED"/>
    <property type="match status" value="1"/>
</dbReference>
<proteinExistence type="inferred from homology"/>
<sequence length="355" mass="40268">MATFEKRRTKDGFKYRARVRVEGNLIRTATFSSKTLAREWAIKTENELRDQKHIPDLTAYNRTVGELFDEYETHLAECELRSARNIKFQLEEWRKFIEGVKLHSLTSAIITHTLNQIAKIKYGGRTKSPATLNRYLAALSCALSYGVKSLGWLDINPVSRVEHKRENRGRVRYLSDIERERLLDAAKESRNKSLYTIIILAISTGARRMELLSLKWSDVDLKSGWAVLEHTKNGEMRGVPITGPALGLMRNLYNNRKSDVWVFPNENNSGPCDIKRSWNTAVKRAGLSDFRFHDLRHTCASYLAMNGATPNEIAAVLGHKTLSMVRRYAHLSDAHKSSVVASMNAKIFGGDNGAD</sequence>
<dbReference type="GO" id="GO:0015074">
    <property type="term" value="P:DNA integration"/>
    <property type="evidence" value="ECO:0007669"/>
    <property type="project" value="UniProtKB-KW"/>
</dbReference>
<dbReference type="PANTHER" id="PTHR30349:SF64">
    <property type="entry name" value="PROPHAGE INTEGRASE INTD-RELATED"/>
    <property type="match status" value="1"/>
</dbReference>
<evidence type="ECO:0000259" key="6">
    <source>
        <dbReference type="PROSITE" id="PS51898"/>
    </source>
</evidence>
<protein>
    <submittedName>
        <fullName evidence="8">Site-specific integrase</fullName>
    </submittedName>
</protein>
<dbReference type="InterPro" id="IPR044068">
    <property type="entry name" value="CB"/>
</dbReference>
<dbReference type="CDD" id="cd00796">
    <property type="entry name" value="INT_Rci_Hp1_C"/>
    <property type="match status" value="1"/>
</dbReference>
<dbReference type="AlphaFoldDB" id="A0A9D1MSH5"/>
<dbReference type="Gene3D" id="1.10.150.130">
    <property type="match status" value="1"/>
</dbReference>
<dbReference type="InterPro" id="IPR010998">
    <property type="entry name" value="Integrase_recombinase_N"/>
</dbReference>
<evidence type="ECO:0000256" key="2">
    <source>
        <dbReference type="ARBA" id="ARBA00022908"/>
    </source>
</evidence>
<dbReference type="SUPFAM" id="SSF56349">
    <property type="entry name" value="DNA breaking-rejoining enzymes"/>
    <property type="match status" value="1"/>
</dbReference>
<evidence type="ECO:0000259" key="7">
    <source>
        <dbReference type="PROSITE" id="PS51900"/>
    </source>
</evidence>
<evidence type="ECO:0000256" key="4">
    <source>
        <dbReference type="ARBA" id="ARBA00023172"/>
    </source>
</evidence>
<dbReference type="InterPro" id="IPR002104">
    <property type="entry name" value="Integrase_catalytic"/>
</dbReference>
<dbReference type="Pfam" id="PF00589">
    <property type="entry name" value="Phage_integrase"/>
    <property type="match status" value="1"/>
</dbReference>
<gene>
    <name evidence="8" type="ORF">IAC63_02595</name>
</gene>
<dbReference type="InterPro" id="IPR050090">
    <property type="entry name" value="Tyrosine_recombinase_XerCD"/>
</dbReference>
<dbReference type="GO" id="GO:0003677">
    <property type="term" value="F:DNA binding"/>
    <property type="evidence" value="ECO:0007669"/>
    <property type="project" value="UniProtKB-UniRule"/>
</dbReference>
<dbReference type="PROSITE" id="PS51900">
    <property type="entry name" value="CB"/>
    <property type="match status" value="1"/>
</dbReference>
<name>A0A9D1MSH5_9PROT</name>
<dbReference type="GO" id="GO:0006310">
    <property type="term" value="P:DNA recombination"/>
    <property type="evidence" value="ECO:0007669"/>
    <property type="project" value="UniProtKB-KW"/>
</dbReference>
<keyword evidence="4" id="KW-0233">DNA recombination</keyword>
<evidence type="ECO:0000256" key="1">
    <source>
        <dbReference type="ARBA" id="ARBA00008857"/>
    </source>
</evidence>
<reference evidence="8" key="2">
    <citation type="journal article" date="2021" name="PeerJ">
        <title>Extensive microbial diversity within the chicken gut microbiome revealed by metagenomics and culture.</title>
        <authorList>
            <person name="Gilroy R."/>
            <person name="Ravi A."/>
            <person name="Getino M."/>
            <person name="Pursley I."/>
            <person name="Horton D.L."/>
            <person name="Alikhan N.F."/>
            <person name="Baker D."/>
            <person name="Gharbi K."/>
            <person name="Hall N."/>
            <person name="Watson M."/>
            <person name="Adriaenssens E.M."/>
            <person name="Foster-Nyarko E."/>
            <person name="Jarju S."/>
            <person name="Secka A."/>
            <person name="Antonio M."/>
            <person name="Oren A."/>
            <person name="Chaudhuri R.R."/>
            <person name="La Ragione R."/>
            <person name="Hildebrand F."/>
            <person name="Pallen M.J."/>
        </authorList>
    </citation>
    <scope>NUCLEOTIDE SEQUENCE</scope>
    <source>
        <strain evidence="8">CHK136-897</strain>
    </source>
</reference>
<evidence type="ECO:0000256" key="5">
    <source>
        <dbReference type="PROSITE-ProRule" id="PRU01248"/>
    </source>
</evidence>
<dbReference type="Gene3D" id="1.10.443.10">
    <property type="entry name" value="Intergrase catalytic core"/>
    <property type="match status" value="1"/>
</dbReference>
<dbReference type="InterPro" id="IPR011010">
    <property type="entry name" value="DNA_brk_join_enz"/>
</dbReference>
<keyword evidence="2" id="KW-0229">DNA integration</keyword>
<comment type="caution">
    <text evidence="8">The sequence shown here is derived from an EMBL/GenBank/DDBJ whole genome shotgun (WGS) entry which is preliminary data.</text>
</comment>
<evidence type="ECO:0000256" key="3">
    <source>
        <dbReference type="ARBA" id="ARBA00023125"/>
    </source>
</evidence>
<keyword evidence="3 5" id="KW-0238">DNA-binding</keyword>
<evidence type="ECO:0000313" key="8">
    <source>
        <dbReference type="EMBL" id="HIU65505.1"/>
    </source>
</evidence>
<evidence type="ECO:0000313" key="9">
    <source>
        <dbReference type="Proteomes" id="UP000824142"/>
    </source>
</evidence>
<dbReference type="Proteomes" id="UP000824142">
    <property type="component" value="Unassembled WGS sequence"/>
</dbReference>